<name>A0A940YLF2_9BURK</name>
<reference evidence="2 3" key="1">
    <citation type="submission" date="2021-04" db="EMBL/GenBank/DDBJ databases">
        <title>The genome sequence of Ideonella sp. 3Y2.</title>
        <authorList>
            <person name="Liu Y."/>
        </authorList>
    </citation>
    <scope>NUCLEOTIDE SEQUENCE [LARGE SCALE GENOMIC DNA]</scope>
    <source>
        <strain evidence="2 3">3Y2</strain>
    </source>
</reference>
<organism evidence="2 3">
    <name type="scientific">Ideonella alba</name>
    <dbReference type="NCBI Taxonomy" id="2824118"/>
    <lineage>
        <taxon>Bacteria</taxon>
        <taxon>Pseudomonadati</taxon>
        <taxon>Pseudomonadota</taxon>
        <taxon>Betaproteobacteria</taxon>
        <taxon>Burkholderiales</taxon>
        <taxon>Sphaerotilaceae</taxon>
        <taxon>Ideonella</taxon>
    </lineage>
</organism>
<gene>
    <name evidence="2" type="ORF">KAK03_15805</name>
</gene>
<evidence type="ECO:0000256" key="1">
    <source>
        <dbReference type="SAM" id="SignalP"/>
    </source>
</evidence>
<comment type="caution">
    <text evidence="2">The sequence shown here is derived from an EMBL/GenBank/DDBJ whole genome shotgun (WGS) entry which is preliminary data.</text>
</comment>
<keyword evidence="3" id="KW-1185">Reference proteome</keyword>
<feature type="signal peptide" evidence="1">
    <location>
        <begin position="1"/>
        <end position="25"/>
    </location>
</feature>
<dbReference type="EMBL" id="JAGQDD010000012">
    <property type="protein sequence ID" value="MBQ0931949.1"/>
    <property type="molecule type" value="Genomic_DNA"/>
</dbReference>
<dbReference type="Proteomes" id="UP000676246">
    <property type="component" value="Unassembled WGS sequence"/>
</dbReference>
<feature type="chain" id="PRO_5037920278" evidence="1">
    <location>
        <begin position="26"/>
        <end position="285"/>
    </location>
</feature>
<accession>A0A940YLF2</accession>
<dbReference type="RefSeq" id="WP_210855098.1">
    <property type="nucleotide sequence ID" value="NZ_JAGQDD010000012.1"/>
</dbReference>
<dbReference type="AlphaFoldDB" id="A0A940YLF2"/>
<evidence type="ECO:0000313" key="2">
    <source>
        <dbReference type="EMBL" id="MBQ0931949.1"/>
    </source>
</evidence>
<protein>
    <submittedName>
        <fullName evidence="2">Uncharacterized protein</fullName>
    </submittedName>
</protein>
<evidence type="ECO:0000313" key="3">
    <source>
        <dbReference type="Proteomes" id="UP000676246"/>
    </source>
</evidence>
<sequence length="285" mass="29678">MSLRHHAALLPLCLSLLGTSTTLLAAGAPVKERLKAPTGPTAVLSATSSMGTATVTVDGAGAFQDALVYTNADGLTADLSWRSALFIDGTQIEANDVKQKSTQKAVSSFALGSLQVKLVQQLLPAALAGGYVLDQQYKLSNPGTEPVTLNLLRYNDSDMYDLPTNTFLGDFGYQPQGGSYNYIVSDVAPTPASLTQYIGVKFSGGDVPTSRAVRVCCSNYTDISPEENNTVPNDADQDGISDTGMDMAIAAQAPVTVPPGGSVTVKMKTVLGRSALSGLADLPAR</sequence>
<keyword evidence="1" id="KW-0732">Signal</keyword>
<proteinExistence type="predicted"/>